<dbReference type="Gene3D" id="3.30.40.10">
    <property type="entry name" value="Zinc/RING finger domain, C3HC4 (zinc finger)"/>
    <property type="match status" value="1"/>
</dbReference>
<feature type="compositionally biased region" description="Polar residues" evidence="4">
    <location>
        <begin position="1"/>
        <end position="10"/>
    </location>
</feature>
<dbReference type="EMBL" id="NPIC01000002">
    <property type="protein sequence ID" value="RDL39009.1"/>
    <property type="molecule type" value="Genomic_DNA"/>
</dbReference>
<dbReference type="CDD" id="cd16495">
    <property type="entry name" value="RING_CH-C4HC3_MARCH"/>
    <property type="match status" value="1"/>
</dbReference>
<keyword evidence="5" id="KW-0812">Transmembrane</keyword>
<dbReference type="PANTHER" id="PTHR46347:SF1">
    <property type="entry name" value="RING_FYVE_PHD ZINC FINGER SUPERFAMILY PROTEIN"/>
    <property type="match status" value="1"/>
</dbReference>
<keyword evidence="3" id="KW-0862">Zinc</keyword>
<feature type="transmembrane region" description="Helical" evidence="5">
    <location>
        <begin position="290"/>
        <end position="309"/>
    </location>
</feature>
<accession>A0A370TU08</accession>
<feature type="compositionally biased region" description="Basic and acidic residues" evidence="4">
    <location>
        <begin position="18"/>
        <end position="28"/>
    </location>
</feature>
<dbReference type="Proteomes" id="UP000254866">
    <property type="component" value="Unassembled WGS sequence"/>
</dbReference>
<evidence type="ECO:0000256" key="4">
    <source>
        <dbReference type="SAM" id="MobiDB-lite"/>
    </source>
</evidence>
<keyword evidence="2" id="KW-0863">Zinc-finger</keyword>
<evidence type="ECO:0000256" key="1">
    <source>
        <dbReference type="ARBA" id="ARBA00022723"/>
    </source>
</evidence>
<dbReference type="PANTHER" id="PTHR46347">
    <property type="entry name" value="RING/FYVE/PHD ZINC FINGER SUPERFAMILY PROTEIN"/>
    <property type="match status" value="1"/>
</dbReference>
<evidence type="ECO:0000259" key="6">
    <source>
        <dbReference type="PROSITE" id="PS51292"/>
    </source>
</evidence>
<reference evidence="7 8" key="1">
    <citation type="journal article" date="2018" name="IMA Fungus">
        <title>IMA Genome-F 9: Draft genome sequence of Annulohypoxylon stygium, Aspergillus mulundensis, Berkeleyomyces basicola (syn. Thielaviopsis basicola), Ceratocystis smalleyi, two Cercospora beticola strains, Coleophoma cylindrospora, Fusarium fracticaudum, Phialophora cf. hyalina, and Morchella septimelata.</title>
        <authorList>
            <person name="Wingfield B.D."/>
            <person name="Bills G.F."/>
            <person name="Dong Y."/>
            <person name="Huang W."/>
            <person name="Nel W.J."/>
            <person name="Swalarsk-Parry B.S."/>
            <person name="Vaghefi N."/>
            <person name="Wilken P.M."/>
            <person name="An Z."/>
            <person name="de Beer Z.W."/>
            <person name="De Vos L."/>
            <person name="Chen L."/>
            <person name="Duong T.A."/>
            <person name="Gao Y."/>
            <person name="Hammerbacher A."/>
            <person name="Kikkert J.R."/>
            <person name="Li Y."/>
            <person name="Li H."/>
            <person name="Li K."/>
            <person name="Li Q."/>
            <person name="Liu X."/>
            <person name="Ma X."/>
            <person name="Naidoo K."/>
            <person name="Pethybridge S.J."/>
            <person name="Sun J."/>
            <person name="Steenkamp E.T."/>
            <person name="van der Nest M.A."/>
            <person name="van Wyk S."/>
            <person name="Wingfield M.J."/>
            <person name="Xiong C."/>
            <person name="Yue Q."/>
            <person name="Zhang X."/>
        </authorList>
    </citation>
    <scope>NUCLEOTIDE SEQUENCE [LARGE SCALE GENOMIC DNA]</scope>
    <source>
        <strain evidence="7 8">BP 5553</strain>
    </source>
</reference>
<evidence type="ECO:0000256" key="5">
    <source>
        <dbReference type="SAM" id="Phobius"/>
    </source>
</evidence>
<dbReference type="GO" id="GO:0008270">
    <property type="term" value="F:zinc ion binding"/>
    <property type="evidence" value="ECO:0007669"/>
    <property type="project" value="UniProtKB-KW"/>
</dbReference>
<evidence type="ECO:0000256" key="3">
    <source>
        <dbReference type="ARBA" id="ARBA00022833"/>
    </source>
</evidence>
<dbReference type="InterPro" id="IPR011016">
    <property type="entry name" value="Znf_RING-CH"/>
</dbReference>
<dbReference type="RefSeq" id="XP_031871665.1">
    <property type="nucleotide sequence ID" value="XM_032011972.1"/>
</dbReference>
<evidence type="ECO:0000313" key="7">
    <source>
        <dbReference type="EMBL" id="RDL39009.1"/>
    </source>
</evidence>
<dbReference type="SUPFAM" id="SSF57850">
    <property type="entry name" value="RING/U-box"/>
    <property type="match status" value="1"/>
</dbReference>
<keyword evidence="5" id="KW-0472">Membrane</keyword>
<comment type="caution">
    <text evidence="7">The sequence shown here is derived from an EMBL/GenBank/DDBJ whole genome shotgun (WGS) entry which is preliminary data.</text>
</comment>
<feature type="transmembrane region" description="Helical" evidence="5">
    <location>
        <begin position="171"/>
        <end position="197"/>
    </location>
</feature>
<feature type="domain" description="RING-CH-type" evidence="6">
    <location>
        <begin position="70"/>
        <end position="164"/>
    </location>
</feature>
<dbReference type="AlphaFoldDB" id="A0A370TU08"/>
<sequence>MSFGTDTAPSGWQWPEEIASKPEKKEYIDIPPPGSFEAEQHEAPPNTSAGERPAPEQDPLNPESSPPKSERHYEPRTCRICLEEVMPSFEPVVDGVGSFLNPSPKVEFISADPASGRLIRPCKCRGSQAYVHEGCLQEWRHSDPSYGRRNFWECPTCKFRYRLERMKWSRFISSTLAQLILTTVIMVVTVFLLGFVADPIISLYLEPTATIASITMGGGLGALEFEDDVDLDLDFFDGWVVHFVKGLTSIGVLGFVKVLWAVNPFTWWNLRTGGFLGGGRGRRNRDDSNFTFILIIGIITFMFGVWTWVRKWSRRTLEKAGERVVDVQEDDDNDDEHQA</sequence>
<dbReference type="SMART" id="SM00744">
    <property type="entry name" value="RINGv"/>
    <property type="match status" value="1"/>
</dbReference>
<organism evidence="7 8">
    <name type="scientific">Venustampulla echinocandica</name>
    <dbReference type="NCBI Taxonomy" id="2656787"/>
    <lineage>
        <taxon>Eukaryota</taxon>
        <taxon>Fungi</taxon>
        <taxon>Dikarya</taxon>
        <taxon>Ascomycota</taxon>
        <taxon>Pezizomycotina</taxon>
        <taxon>Leotiomycetes</taxon>
        <taxon>Helotiales</taxon>
        <taxon>Pleuroascaceae</taxon>
        <taxon>Venustampulla</taxon>
    </lineage>
</organism>
<name>A0A370TU08_9HELO</name>
<dbReference type="InterPro" id="IPR013083">
    <property type="entry name" value="Znf_RING/FYVE/PHD"/>
</dbReference>
<protein>
    <submittedName>
        <fullName evidence="7">RING protein</fullName>
    </submittedName>
</protein>
<dbReference type="OrthoDB" id="264354at2759"/>
<feature type="region of interest" description="Disordered" evidence="4">
    <location>
        <begin position="1"/>
        <end position="72"/>
    </location>
</feature>
<dbReference type="PROSITE" id="PS51292">
    <property type="entry name" value="ZF_RING_CH"/>
    <property type="match status" value="1"/>
</dbReference>
<evidence type="ECO:0000313" key="8">
    <source>
        <dbReference type="Proteomes" id="UP000254866"/>
    </source>
</evidence>
<proteinExistence type="predicted"/>
<feature type="transmembrane region" description="Helical" evidence="5">
    <location>
        <begin position="239"/>
        <end position="262"/>
    </location>
</feature>
<dbReference type="GeneID" id="43596198"/>
<evidence type="ECO:0000256" key="2">
    <source>
        <dbReference type="ARBA" id="ARBA00022771"/>
    </source>
</evidence>
<keyword evidence="1" id="KW-0479">Metal-binding</keyword>
<dbReference type="Pfam" id="PF12906">
    <property type="entry name" value="RINGv"/>
    <property type="match status" value="1"/>
</dbReference>
<keyword evidence="8" id="KW-1185">Reference proteome</keyword>
<dbReference type="STRING" id="2656787.A0A370TU08"/>
<keyword evidence="5" id="KW-1133">Transmembrane helix</keyword>
<gene>
    <name evidence="7" type="ORF">BP5553_03349</name>
</gene>